<evidence type="ECO:0000313" key="6">
    <source>
        <dbReference type="Proteomes" id="UP000537204"/>
    </source>
</evidence>
<dbReference type="RefSeq" id="WP_183881549.1">
    <property type="nucleotide sequence ID" value="NZ_JACHCE010000002.1"/>
</dbReference>
<comment type="caution">
    <text evidence="5">The sequence shown here is derived from an EMBL/GenBank/DDBJ whole genome shotgun (WGS) entry which is preliminary data.</text>
</comment>
<dbReference type="Gene3D" id="2.40.170.20">
    <property type="entry name" value="TonB-dependent receptor, beta-barrel domain"/>
    <property type="match status" value="1"/>
</dbReference>
<protein>
    <recommendedName>
        <fullName evidence="4">Outer membrane protein beta-barrel domain-containing protein</fullName>
    </recommendedName>
</protein>
<dbReference type="SUPFAM" id="SSF49464">
    <property type="entry name" value="Carboxypeptidase regulatory domain-like"/>
    <property type="match status" value="1"/>
</dbReference>
<proteinExistence type="predicted"/>
<dbReference type="InterPro" id="IPR041700">
    <property type="entry name" value="OMP_b-brl_3"/>
</dbReference>
<evidence type="ECO:0000259" key="4">
    <source>
        <dbReference type="Pfam" id="PF14905"/>
    </source>
</evidence>
<dbReference type="GO" id="GO:0009279">
    <property type="term" value="C:cell outer membrane"/>
    <property type="evidence" value="ECO:0007669"/>
    <property type="project" value="UniProtKB-SubCell"/>
</dbReference>
<dbReference type="SUPFAM" id="SSF56935">
    <property type="entry name" value="Porins"/>
    <property type="match status" value="1"/>
</dbReference>
<dbReference type="PANTHER" id="PTHR40980">
    <property type="entry name" value="PLUG DOMAIN-CONTAINING PROTEIN"/>
    <property type="match status" value="1"/>
</dbReference>
<evidence type="ECO:0000256" key="1">
    <source>
        <dbReference type="ARBA" id="ARBA00004442"/>
    </source>
</evidence>
<dbReference type="PANTHER" id="PTHR40980:SF4">
    <property type="entry name" value="TONB-DEPENDENT RECEPTOR-LIKE BETA-BARREL DOMAIN-CONTAINING PROTEIN"/>
    <property type="match status" value="1"/>
</dbReference>
<dbReference type="Pfam" id="PF14905">
    <property type="entry name" value="OMP_b-brl_3"/>
    <property type="match status" value="1"/>
</dbReference>
<gene>
    <name evidence="5" type="ORF">HDE68_002125</name>
</gene>
<dbReference type="AlphaFoldDB" id="A0A7W8ZLI7"/>
<evidence type="ECO:0000256" key="3">
    <source>
        <dbReference type="ARBA" id="ARBA00023237"/>
    </source>
</evidence>
<accession>A0A7W8ZLI7</accession>
<keyword evidence="3" id="KW-0998">Cell outer membrane</keyword>
<dbReference type="InterPro" id="IPR008969">
    <property type="entry name" value="CarboxyPept-like_regulatory"/>
</dbReference>
<dbReference type="InterPro" id="IPR036942">
    <property type="entry name" value="Beta-barrel_TonB_sf"/>
</dbReference>
<comment type="subcellular location">
    <subcellularLocation>
        <location evidence="1">Cell outer membrane</location>
    </subcellularLocation>
</comment>
<dbReference type="Proteomes" id="UP000537204">
    <property type="component" value="Unassembled WGS sequence"/>
</dbReference>
<keyword evidence="2" id="KW-0472">Membrane</keyword>
<reference evidence="5 6" key="1">
    <citation type="submission" date="2020-08" db="EMBL/GenBank/DDBJ databases">
        <title>Genomic Encyclopedia of Type Strains, Phase IV (KMG-V): Genome sequencing to study the core and pangenomes of soil and plant-associated prokaryotes.</title>
        <authorList>
            <person name="Whitman W."/>
        </authorList>
    </citation>
    <scope>NUCLEOTIDE SEQUENCE [LARGE SCALE GENOMIC DNA]</scope>
    <source>
        <strain evidence="5 6">S3M1</strain>
    </source>
</reference>
<sequence>MKKSLFVIFSFFSFYRAHSQDKMIHGKVANTSKQALEYTTVALFKNDTIRVKETMTDSLGAFAIHAPQGLYNLQLTQFGHEIFRKSVHLQQENIDLGEILIDESLMLRGVTIEIRKRLIEKKIDRLVFNVENSIAAIGGDALDALRVTPRVKVKNDGISMVGKSGMAVMIDDRIVQLSGEDLLNYLKTIKSEEIKSIEVITNPSAKYSAEGNSGILNLRLKKAKKDSWNSSIRTIYKQSTYATGSVAGTFNYQKDKFTLTSGLNYLDGKFAPVESNTIYYTEKTWNEVNNRIDYEKSFGARIGIEYAISKKISTGFSYNYINSKPHSDNNNISSIYSKATNGLDSTVSTIGNENRTKKTNRLNYHLIYQLDDLKRKLTFDFDLLDYSLGSRRQFVSNRYLPDLTILPDGYEAALSHGIQKIKNYSFNLDMEHPIGFANLNYGARISNIKTKNNFEYFDIIENDYKYNPEISNAFHFQENTQSFYLSAQKEFSETWQAKIGLRVENTQTEGNSETLSQTNRFNYTKLFPTAYVSYVLNPNNTFTLNYGRRIKRPGYSLLNPFHVVNSPFSYSNGNPYLQPSYTHNVEFEYGYKDILISKVYFSYLQNGFDQITIIHPSTNIQQITPKNFMTSKTYGFNETLMLKGFNWLNFNLSADVYYASTRTSIPETLNFNDGWSGEFSVSNDVILNKSKTCLMNVTYQYVTSGVANVYTNNSSSKLDASFKMLFLDKRMTVALNFNDILKSNKPVYTTYNNNIKNSFQNYYDERALRLSLIYNFGKSFKTKPDQSKNSEEINRL</sequence>
<dbReference type="EMBL" id="JACHCE010000002">
    <property type="protein sequence ID" value="MBB5636237.1"/>
    <property type="molecule type" value="Genomic_DNA"/>
</dbReference>
<organism evidence="5 6">
    <name type="scientific">Pedobacter cryoconitis</name>
    <dbReference type="NCBI Taxonomy" id="188932"/>
    <lineage>
        <taxon>Bacteria</taxon>
        <taxon>Pseudomonadati</taxon>
        <taxon>Bacteroidota</taxon>
        <taxon>Sphingobacteriia</taxon>
        <taxon>Sphingobacteriales</taxon>
        <taxon>Sphingobacteriaceae</taxon>
        <taxon>Pedobacter</taxon>
    </lineage>
</organism>
<evidence type="ECO:0000313" key="5">
    <source>
        <dbReference type="EMBL" id="MBB5636237.1"/>
    </source>
</evidence>
<feature type="domain" description="Outer membrane protein beta-barrel" evidence="4">
    <location>
        <begin position="369"/>
        <end position="774"/>
    </location>
</feature>
<evidence type="ECO:0000256" key="2">
    <source>
        <dbReference type="ARBA" id="ARBA00023136"/>
    </source>
</evidence>
<name>A0A7W8ZLI7_9SPHI</name>